<dbReference type="InterPro" id="IPR051796">
    <property type="entry name" value="ISF_SsuE-like"/>
</dbReference>
<evidence type="ECO:0000313" key="5">
    <source>
        <dbReference type="Proteomes" id="UP000631791"/>
    </source>
</evidence>
<evidence type="ECO:0000256" key="2">
    <source>
        <dbReference type="ARBA" id="ARBA00022643"/>
    </source>
</evidence>
<gene>
    <name evidence="4" type="ORF">IW249_006631</name>
</gene>
<dbReference type="PANTHER" id="PTHR43278:SF4">
    <property type="entry name" value="NAD(P)H-DEPENDENT FMN-CONTAINING OXIDOREDUCTASE YWQN-RELATED"/>
    <property type="match status" value="1"/>
</dbReference>
<feature type="domain" description="NADPH-dependent FMN reductase-like" evidence="3">
    <location>
        <begin position="6"/>
        <end position="161"/>
    </location>
</feature>
<dbReference type="InterPro" id="IPR029039">
    <property type="entry name" value="Flavoprotein-like_sf"/>
</dbReference>
<evidence type="ECO:0000313" key="4">
    <source>
        <dbReference type="EMBL" id="MBG6106217.1"/>
    </source>
</evidence>
<name>A0ABS0KC68_9ACTN</name>
<protein>
    <submittedName>
        <fullName evidence="4">Multimeric flavodoxin WrbA</fullName>
    </submittedName>
</protein>
<dbReference type="Pfam" id="PF03358">
    <property type="entry name" value="FMN_red"/>
    <property type="match status" value="1"/>
</dbReference>
<comment type="caution">
    <text evidence="4">The sequence shown here is derived from an EMBL/GenBank/DDBJ whole genome shotgun (WGS) entry which is preliminary data.</text>
</comment>
<organism evidence="4 5">
    <name type="scientific">Micromonospora vinacea</name>
    <dbReference type="NCBI Taxonomy" id="709878"/>
    <lineage>
        <taxon>Bacteria</taxon>
        <taxon>Bacillati</taxon>
        <taxon>Actinomycetota</taxon>
        <taxon>Actinomycetes</taxon>
        <taxon>Micromonosporales</taxon>
        <taxon>Micromonosporaceae</taxon>
        <taxon>Micromonospora</taxon>
    </lineage>
</organism>
<keyword evidence="1" id="KW-0285">Flavoprotein</keyword>
<proteinExistence type="predicted"/>
<evidence type="ECO:0000259" key="3">
    <source>
        <dbReference type="Pfam" id="PF03358"/>
    </source>
</evidence>
<dbReference type="RefSeq" id="WP_196924393.1">
    <property type="nucleotide sequence ID" value="NZ_JADOTY010000001.1"/>
</dbReference>
<dbReference type="PANTHER" id="PTHR43278">
    <property type="entry name" value="NAD(P)H-DEPENDENT FMN-CONTAINING OXIDOREDUCTASE YWQN-RELATED"/>
    <property type="match status" value="1"/>
</dbReference>
<reference evidence="4 5" key="1">
    <citation type="submission" date="2020-11" db="EMBL/GenBank/DDBJ databases">
        <title>Sequencing the genomes of 1000 actinobacteria strains.</title>
        <authorList>
            <person name="Klenk H.-P."/>
        </authorList>
    </citation>
    <scope>NUCLEOTIDE SEQUENCE [LARGE SCALE GENOMIC DNA]</scope>
    <source>
        <strain evidence="4 5">DSM 101695</strain>
    </source>
</reference>
<dbReference type="Proteomes" id="UP000631791">
    <property type="component" value="Unassembled WGS sequence"/>
</dbReference>
<sequence>MGAEPTVVAINGSERIGGNTAEVLGYAAARFAARGVRLDVVELARTDFTACGPCGECNTRTETCRQADDMPGIVRRMIAADGIIYATPVHGFGTASLMQQFIERAGVGYLRFARPLTNKVGGVVVVGRRYSHVDVHAQLLHNVMLNRMLLVGSGFPAVVHAGDRGEALADREGVDAVTRLVDRMTDMIHLLHEHRRMTGHDLPVPGSNERVLR</sequence>
<keyword evidence="5" id="KW-1185">Reference proteome</keyword>
<dbReference type="SUPFAM" id="SSF52218">
    <property type="entry name" value="Flavoproteins"/>
    <property type="match status" value="1"/>
</dbReference>
<accession>A0ABS0KC68</accession>
<evidence type="ECO:0000256" key="1">
    <source>
        <dbReference type="ARBA" id="ARBA00022630"/>
    </source>
</evidence>
<dbReference type="InterPro" id="IPR005025">
    <property type="entry name" value="FMN_Rdtase-like_dom"/>
</dbReference>
<dbReference type="EMBL" id="JADOTY010000001">
    <property type="protein sequence ID" value="MBG6106217.1"/>
    <property type="molecule type" value="Genomic_DNA"/>
</dbReference>
<dbReference type="Gene3D" id="3.40.50.360">
    <property type="match status" value="1"/>
</dbReference>
<keyword evidence="2" id="KW-0288">FMN</keyword>